<reference evidence="2" key="1">
    <citation type="submission" date="2018-05" db="EMBL/GenBank/DDBJ databases">
        <authorList>
            <person name="Lanie J.A."/>
            <person name="Ng W.-L."/>
            <person name="Kazmierczak K.M."/>
            <person name="Andrzejewski T.M."/>
            <person name="Davidsen T.M."/>
            <person name="Wayne K.J."/>
            <person name="Tettelin H."/>
            <person name="Glass J.I."/>
            <person name="Rusch D."/>
            <person name="Podicherti R."/>
            <person name="Tsui H.-C.T."/>
            <person name="Winkler M.E."/>
        </authorList>
    </citation>
    <scope>NUCLEOTIDE SEQUENCE</scope>
</reference>
<evidence type="ECO:0000259" key="1">
    <source>
        <dbReference type="Pfam" id="PF00535"/>
    </source>
</evidence>
<dbReference type="PANTHER" id="PTHR43685:SF3">
    <property type="entry name" value="SLR2126 PROTEIN"/>
    <property type="match status" value="1"/>
</dbReference>
<feature type="non-terminal residue" evidence="2">
    <location>
        <position position="669"/>
    </location>
</feature>
<protein>
    <recommendedName>
        <fullName evidence="1">Glycosyltransferase 2-like domain-containing protein</fullName>
    </recommendedName>
</protein>
<name>A0A381XIL4_9ZZZZ</name>
<dbReference type="PANTHER" id="PTHR43685">
    <property type="entry name" value="GLYCOSYLTRANSFERASE"/>
    <property type="match status" value="1"/>
</dbReference>
<dbReference type="InterPro" id="IPR029044">
    <property type="entry name" value="Nucleotide-diphossugar_trans"/>
</dbReference>
<feature type="non-terminal residue" evidence="2">
    <location>
        <position position="1"/>
    </location>
</feature>
<dbReference type="Pfam" id="PF00535">
    <property type="entry name" value="Glycos_transf_2"/>
    <property type="match status" value="1"/>
</dbReference>
<feature type="domain" description="Glycosyltransferase 2-like" evidence="1">
    <location>
        <begin position="24"/>
        <end position="207"/>
    </location>
</feature>
<proteinExistence type="predicted"/>
<dbReference type="SUPFAM" id="SSF53448">
    <property type="entry name" value="Nucleotide-diphospho-sugar transferases"/>
    <property type="match status" value="1"/>
</dbReference>
<dbReference type="Gene3D" id="3.90.550.10">
    <property type="entry name" value="Spore Coat Polysaccharide Biosynthesis Protein SpsA, Chain A"/>
    <property type="match status" value="1"/>
</dbReference>
<gene>
    <name evidence="2" type="ORF">METZ01_LOCUS117294</name>
</gene>
<dbReference type="InterPro" id="IPR050834">
    <property type="entry name" value="Glycosyltransf_2"/>
</dbReference>
<evidence type="ECO:0000313" key="2">
    <source>
        <dbReference type="EMBL" id="SVA64440.1"/>
    </source>
</evidence>
<dbReference type="EMBL" id="UINC01015274">
    <property type="protein sequence ID" value="SVA64440.1"/>
    <property type="molecule type" value="Genomic_DNA"/>
</dbReference>
<dbReference type="AlphaFoldDB" id="A0A381XIL4"/>
<accession>A0A381XIL4</accession>
<organism evidence="2">
    <name type="scientific">marine metagenome</name>
    <dbReference type="NCBI Taxonomy" id="408172"/>
    <lineage>
        <taxon>unclassified sequences</taxon>
        <taxon>metagenomes</taxon>
        <taxon>ecological metagenomes</taxon>
    </lineage>
</organism>
<dbReference type="InterPro" id="IPR001173">
    <property type="entry name" value="Glyco_trans_2-like"/>
</dbReference>
<sequence>VRGNDWRSLEPGELGRWSPTERVTVVLPCYMGQAELELTFAALANQTYPSHLLEAVVVDDGSTPPITLPAGASFTASVVAQERDGFGLARARNLGAERASGEILVFLDCDMIPEPQLVEAHARWHHVEDRALTVGFRNHADFDGITAEDVGGATNLAWLIGQRRRPVTSPQWIEFHMTRTRNLTTSDTDLFRVASGGNLGIRRDFFQTVGGCDASFRQWGAEDIEFGYRAFNWGGVLVPERQAVAWHQGTGAAPDPAEESSLVEQRDRLSHLVAERGFRQWGPGRSFEVPFVTVAVNVAELTFDEASEQIDGVLASTFHDLVVGLRVPERHPERVRLERQYGPDHRVLLTGDLLDEVPHAPVRLEIPPRARLLPTAVGSLIKGLEGNGLVRVDLQQFGEVRLALTPALRRAEHAGARDIWSAAGDLFGERKMSAAAARVKVEANIFAGPRRPSRFRATSGSQGRYNLNPMWSPPDPDSLPSAPWRPVNPPLSVLIRKAMSKVTRIRKPGDAVTVARWALRGLGNVARRARRVRQNRRADRRAARGAAKTSLTTLNVPGWVRVAGGGDHLPGAHAFRIKDEGVELVVAAAADSGRRRVEDVPFLRVGLSSGLSESPPFDHRRFNPGGYRPVAHGAAIETAPDLGSSEDRIQTARETLAVSIDRVDGPASA</sequence>